<name>A0A0N4WCI3_HAEPC</name>
<dbReference type="InterPro" id="IPR025660">
    <property type="entry name" value="Pept_his_AS"/>
</dbReference>
<dbReference type="GO" id="GO:0006508">
    <property type="term" value="P:proteolysis"/>
    <property type="evidence" value="ECO:0007669"/>
    <property type="project" value="InterPro"/>
</dbReference>
<dbReference type="SUPFAM" id="SSF54001">
    <property type="entry name" value="Cysteine proteinases"/>
    <property type="match status" value="1"/>
</dbReference>
<dbReference type="AlphaFoldDB" id="A0A0N4WCI3"/>
<evidence type="ECO:0000313" key="5">
    <source>
        <dbReference type="WBParaSite" id="HPLM_0000822601-mRNA-1"/>
    </source>
</evidence>
<evidence type="ECO:0000313" key="3">
    <source>
        <dbReference type="EMBL" id="VDO34209.1"/>
    </source>
</evidence>
<dbReference type="STRING" id="6290.A0A0N4WCI3"/>
<dbReference type="SMART" id="SM00645">
    <property type="entry name" value="Pept_C1"/>
    <property type="match status" value="1"/>
</dbReference>
<dbReference type="InterPro" id="IPR000668">
    <property type="entry name" value="Peptidase_C1A_C"/>
</dbReference>
<reference evidence="3 4" key="2">
    <citation type="submission" date="2018-11" db="EMBL/GenBank/DDBJ databases">
        <authorList>
            <consortium name="Pathogen Informatics"/>
        </authorList>
    </citation>
    <scope>NUCLEOTIDE SEQUENCE [LARGE SCALE GENOMIC DNA]</scope>
    <source>
        <strain evidence="3 4">MHpl1</strain>
    </source>
</reference>
<evidence type="ECO:0000313" key="4">
    <source>
        <dbReference type="Proteomes" id="UP000268014"/>
    </source>
</evidence>
<organism evidence="5">
    <name type="scientific">Haemonchus placei</name>
    <name type="common">Barber's pole worm</name>
    <dbReference type="NCBI Taxonomy" id="6290"/>
    <lineage>
        <taxon>Eukaryota</taxon>
        <taxon>Metazoa</taxon>
        <taxon>Ecdysozoa</taxon>
        <taxon>Nematoda</taxon>
        <taxon>Chromadorea</taxon>
        <taxon>Rhabditida</taxon>
        <taxon>Rhabditina</taxon>
        <taxon>Rhabditomorpha</taxon>
        <taxon>Strongyloidea</taxon>
        <taxon>Trichostrongylidae</taxon>
        <taxon>Haemonchus</taxon>
    </lineage>
</organism>
<dbReference type="OMA" id="NTWGREW"/>
<dbReference type="WBParaSite" id="HPLM_0000822601-mRNA-1">
    <property type="protein sequence ID" value="HPLM_0000822601-mRNA-1"/>
    <property type="gene ID" value="HPLM_0000822601"/>
</dbReference>
<dbReference type="PANTHER" id="PTHR12411">
    <property type="entry name" value="CYSTEINE PROTEASE FAMILY C1-RELATED"/>
    <property type="match status" value="1"/>
</dbReference>
<dbReference type="EMBL" id="UZAF01016811">
    <property type="protein sequence ID" value="VDO34209.1"/>
    <property type="molecule type" value="Genomic_DNA"/>
</dbReference>
<reference evidence="5" key="1">
    <citation type="submission" date="2017-02" db="UniProtKB">
        <authorList>
            <consortium name="WormBaseParasite"/>
        </authorList>
    </citation>
    <scope>IDENTIFICATION</scope>
</reference>
<proteinExistence type="inferred from homology"/>
<dbReference type="Gene3D" id="3.90.70.10">
    <property type="entry name" value="Cysteine proteinases"/>
    <property type="match status" value="1"/>
</dbReference>
<dbReference type="OrthoDB" id="5847537at2759"/>
<sequence length="97" mass="10963">MSVKAIQREIMTYGPVVANIIVYEDLIYYKKGIYKHTAGAETGGHAIKIIGWGTENGVPYWLIANSMNYDWGENGYFRMIRGINDCDIEKYVVAGHV</sequence>
<comment type="similarity">
    <text evidence="1">Belongs to the peptidase C1 family.</text>
</comment>
<protein>
    <submittedName>
        <fullName evidence="5">Pept_C1 domain-containing protein</fullName>
    </submittedName>
</protein>
<feature type="domain" description="Peptidase C1A papain C-terminal" evidence="2">
    <location>
        <begin position="1"/>
        <end position="96"/>
    </location>
</feature>
<dbReference type="InterPro" id="IPR038765">
    <property type="entry name" value="Papain-like_cys_pep_sf"/>
</dbReference>
<dbReference type="GO" id="GO:0008234">
    <property type="term" value="F:cysteine-type peptidase activity"/>
    <property type="evidence" value="ECO:0007669"/>
    <property type="project" value="InterPro"/>
</dbReference>
<accession>A0A0N4WCI3</accession>
<evidence type="ECO:0000256" key="1">
    <source>
        <dbReference type="ARBA" id="ARBA00008455"/>
    </source>
</evidence>
<dbReference type="Proteomes" id="UP000268014">
    <property type="component" value="Unassembled WGS sequence"/>
</dbReference>
<keyword evidence="4" id="KW-1185">Reference proteome</keyword>
<dbReference type="PROSITE" id="PS00639">
    <property type="entry name" value="THIOL_PROTEASE_HIS"/>
    <property type="match status" value="1"/>
</dbReference>
<dbReference type="InterPro" id="IPR013128">
    <property type="entry name" value="Peptidase_C1A"/>
</dbReference>
<dbReference type="Pfam" id="PF00112">
    <property type="entry name" value="Peptidase_C1"/>
    <property type="match status" value="1"/>
</dbReference>
<evidence type="ECO:0000259" key="2">
    <source>
        <dbReference type="SMART" id="SM00645"/>
    </source>
</evidence>
<gene>
    <name evidence="3" type="ORF">HPLM_LOCUS8218</name>
</gene>